<proteinExistence type="predicted"/>
<evidence type="ECO:0000313" key="2">
    <source>
        <dbReference type="Proteomes" id="UP000309997"/>
    </source>
</evidence>
<keyword evidence="2" id="KW-1185">Reference proteome</keyword>
<evidence type="ECO:0000313" key="1">
    <source>
        <dbReference type="EMBL" id="KAL3585637.1"/>
    </source>
</evidence>
<dbReference type="Proteomes" id="UP000309997">
    <property type="component" value="Unassembled WGS sequence"/>
</dbReference>
<protein>
    <submittedName>
        <fullName evidence="1">Uncharacterized protein</fullName>
    </submittedName>
</protein>
<name>A0ACC4C348_POPAL</name>
<organism evidence="1 2">
    <name type="scientific">Populus alba</name>
    <name type="common">White poplar</name>
    <dbReference type="NCBI Taxonomy" id="43335"/>
    <lineage>
        <taxon>Eukaryota</taxon>
        <taxon>Viridiplantae</taxon>
        <taxon>Streptophyta</taxon>
        <taxon>Embryophyta</taxon>
        <taxon>Tracheophyta</taxon>
        <taxon>Spermatophyta</taxon>
        <taxon>Magnoliopsida</taxon>
        <taxon>eudicotyledons</taxon>
        <taxon>Gunneridae</taxon>
        <taxon>Pentapetalae</taxon>
        <taxon>rosids</taxon>
        <taxon>fabids</taxon>
        <taxon>Malpighiales</taxon>
        <taxon>Salicaceae</taxon>
        <taxon>Saliceae</taxon>
        <taxon>Populus</taxon>
    </lineage>
</organism>
<reference evidence="1 2" key="1">
    <citation type="journal article" date="2024" name="Plant Biotechnol. J.">
        <title>Genome and CRISPR/Cas9 system of a widespread forest tree (Populus alba) in the world.</title>
        <authorList>
            <person name="Liu Y.J."/>
            <person name="Jiang P.F."/>
            <person name="Han X.M."/>
            <person name="Li X.Y."/>
            <person name="Wang H.M."/>
            <person name="Wang Y.J."/>
            <person name="Wang X.X."/>
            <person name="Zeng Q.Y."/>
        </authorList>
    </citation>
    <scope>NUCLEOTIDE SEQUENCE [LARGE SCALE GENOMIC DNA]</scope>
    <source>
        <strain evidence="2">cv. PAL-ZL1</strain>
    </source>
</reference>
<accession>A0ACC4C348</accession>
<gene>
    <name evidence="1" type="ORF">D5086_012504</name>
</gene>
<dbReference type="EMBL" id="RCHU02000006">
    <property type="protein sequence ID" value="KAL3585637.1"/>
    <property type="molecule type" value="Genomic_DNA"/>
</dbReference>
<comment type="caution">
    <text evidence="1">The sequence shown here is derived from an EMBL/GenBank/DDBJ whole genome shotgun (WGS) entry which is preliminary data.</text>
</comment>
<sequence length="93" mass="10370">MTNSKEGALCQSCSQIVSFGGGKRREEKQPQRHVPILNAPPAKPSSIRTSPCVERCQRRSHHMKQAGHNVRHHSLYGSRALMSPPSSWLGEVR</sequence>